<dbReference type="Pfam" id="PF11951">
    <property type="entry name" value="Fungal_trans_2"/>
    <property type="match status" value="1"/>
</dbReference>
<dbReference type="Proteomes" id="UP000779574">
    <property type="component" value="Unassembled WGS sequence"/>
</dbReference>
<dbReference type="GO" id="GO:0008270">
    <property type="term" value="F:zinc ion binding"/>
    <property type="evidence" value="ECO:0007669"/>
    <property type="project" value="InterPro"/>
</dbReference>
<dbReference type="Gene3D" id="4.10.240.10">
    <property type="entry name" value="Zn(2)-C6 fungal-type DNA-binding domain"/>
    <property type="match status" value="1"/>
</dbReference>
<dbReference type="AlphaFoldDB" id="A0A9P8ELZ6"/>
<reference evidence="5" key="2">
    <citation type="submission" date="2021-08" db="EMBL/GenBank/DDBJ databases">
        <authorList>
            <person name="Gostincar C."/>
            <person name="Sun X."/>
            <person name="Song Z."/>
            <person name="Gunde-Cimerman N."/>
        </authorList>
    </citation>
    <scope>NUCLEOTIDE SEQUENCE</scope>
    <source>
        <strain evidence="5">EXF-9911</strain>
    </source>
</reference>
<dbReference type="GO" id="GO:0000976">
    <property type="term" value="F:transcription cis-regulatory region binding"/>
    <property type="evidence" value="ECO:0007669"/>
    <property type="project" value="TreeGrafter"/>
</dbReference>
<organism evidence="5 6">
    <name type="scientific">Aureobasidium melanogenum</name>
    <name type="common">Aureobasidium pullulans var. melanogenum</name>
    <dbReference type="NCBI Taxonomy" id="46634"/>
    <lineage>
        <taxon>Eukaryota</taxon>
        <taxon>Fungi</taxon>
        <taxon>Dikarya</taxon>
        <taxon>Ascomycota</taxon>
        <taxon>Pezizomycotina</taxon>
        <taxon>Dothideomycetes</taxon>
        <taxon>Dothideomycetidae</taxon>
        <taxon>Dothideales</taxon>
        <taxon>Saccotheciaceae</taxon>
        <taxon>Aureobasidium</taxon>
    </lineage>
</organism>
<gene>
    <name evidence="5" type="ORF">KCU76_g6152</name>
</gene>
<proteinExistence type="predicted"/>
<dbReference type="PANTHER" id="PTHR37534">
    <property type="entry name" value="TRANSCRIPTIONAL ACTIVATOR PROTEIN UGA3"/>
    <property type="match status" value="1"/>
</dbReference>
<evidence type="ECO:0000256" key="1">
    <source>
        <dbReference type="ARBA" id="ARBA00004123"/>
    </source>
</evidence>
<dbReference type="SUPFAM" id="SSF57701">
    <property type="entry name" value="Zn2/Cys6 DNA-binding domain"/>
    <property type="match status" value="1"/>
</dbReference>
<dbReference type="InterPro" id="IPR036864">
    <property type="entry name" value="Zn2-C6_fun-type_DNA-bd_sf"/>
</dbReference>
<feature type="non-terminal residue" evidence="5">
    <location>
        <position position="1"/>
    </location>
</feature>
<dbReference type="SMART" id="SM00066">
    <property type="entry name" value="GAL4"/>
    <property type="match status" value="1"/>
</dbReference>
<dbReference type="PANTHER" id="PTHR37534:SF2">
    <property type="entry name" value="N-ACETYLTRANSFERASE DOMAIN-CONTAINING PROTEIN"/>
    <property type="match status" value="1"/>
</dbReference>
<dbReference type="GO" id="GO:0045944">
    <property type="term" value="P:positive regulation of transcription by RNA polymerase II"/>
    <property type="evidence" value="ECO:0007669"/>
    <property type="project" value="TreeGrafter"/>
</dbReference>
<name>A0A9P8ELZ6_AURME</name>
<evidence type="ECO:0000256" key="2">
    <source>
        <dbReference type="ARBA" id="ARBA00023242"/>
    </source>
</evidence>
<dbReference type="GO" id="GO:0000981">
    <property type="term" value="F:DNA-binding transcription factor activity, RNA polymerase II-specific"/>
    <property type="evidence" value="ECO:0007669"/>
    <property type="project" value="InterPro"/>
</dbReference>
<dbReference type="Pfam" id="PF00172">
    <property type="entry name" value="Zn_clus"/>
    <property type="match status" value="1"/>
</dbReference>
<comment type="subcellular location">
    <subcellularLocation>
        <location evidence="1">Nucleus</location>
    </subcellularLocation>
</comment>
<evidence type="ECO:0000313" key="5">
    <source>
        <dbReference type="EMBL" id="KAG9693199.1"/>
    </source>
</evidence>
<reference evidence="5" key="1">
    <citation type="journal article" date="2021" name="J Fungi (Basel)">
        <title>Virulence traits and population genomics of the black yeast Aureobasidium melanogenum.</title>
        <authorList>
            <person name="Cernosa A."/>
            <person name="Sun X."/>
            <person name="Gostincar C."/>
            <person name="Fang C."/>
            <person name="Gunde-Cimerman N."/>
            <person name="Song Z."/>
        </authorList>
    </citation>
    <scope>NUCLEOTIDE SEQUENCE</scope>
    <source>
        <strain evidence="5">EXF-9911</strain>
    </source>
</reference>
<dbReference type="InterPro" id="IPR001138">
    <property type="entry name" value="Zn2Cys6_DnaBD"/>
</dbReference>
<dbReference type="EMBL" id="JAHFXF010000202">
    <property type="protein sequence ID" value="KAG9693199.1"/>
    <property type="molecule type" value="Genomic_DNA"/>
</dbReference>
<comment type="caution">
    <text evidence="5">The sequence shown here is derived from an EMBL/GenBank/DDBJ whole genome shotgun (WGS) entry which is preliminary data.</text>
</comment>
<keyword evidence="2" id="KW-0539">Nucleus</keyword>
<dbReference type="CDD" id="cd00067">
    <property type="entry name" value="GAL4"/>
    <property type="match status" value="1"/>
</dbReference>
<sequence length="465" mass="52932">MIDSGEQHLRPLLLYNAESSAFRFLTCRRRKVKCDGHRPICQNCAKRSLQCERSNRDRKFVIYTAGPGPSRPERELNESQTSSDYARTAVTQSQPDAAVVLSDRKTSFQVPSPVSPAEDLRNVLIASLYHHYIEHLAAWYDLCEHERHFESMVPARALGVSVLFNAIIAFSAQHKALSDARYETCSTLFHSACVQQLLSGLSAFTPTLQEDYLVAACLLRSYEILNADSRQEQRHLLGAYRFSSTEEIDMTRTGLLQAGAWNYLREEITVALECQRPVRLNIHLDARSVTSGFDSVHANTVTYILARVINLCFGRDERGNILEFNEAERTKLNAELAYWSHNLPSTYKPYSQAPKEGNPFPSEWYLRPWHIAAAQYFLTAKTLLLLRNPDTQIDIQDIERLCGIAYTNENKAARVNAFGPMAFCGRFLTLPVKRKALIQLLQNSSHEIGWPVHRITEDLEAFWNC</sequence>
<feature type="domain" description="Zn(2)-C6 fungal-type" evidence="4">
    <location>
        <begin position="27"/>
        <end position="51"/>
    </location>
</feature>
<evidence type="ECO:0000313" key="6">
    <source>
        <dbReference type="Proteomes" id="UP000779574"/>
    </source>
</evidence>
<accession>A0A9P8ELZ6</accession>
<evidence type="ECO:0000256" key="3">
    <source>
        <dbReference type="SAM" id="MobiDB-lite"/>
    </source>
</evidence>
<evidence type="ECO:0000259" key="4">
    <source>
        <dbReference type="PROSITE" id="PS50048"/>
    </source>
</evidence>
<dbReference type="PROSITE" id="PS50048">
    <property type="entry name" value="ZN2_CY6_FUNGAL_2"/>
    <property type="match status" value="1"/>
</dbReference>
<protein>
    <recommendedName>
        <fullName evidence="4">Zn(2)-C6 fungal-type domain-containing protein</fullName>
    </recommendedName>
</protein>
<dbReference type="GO" id="GO:0005634">
    <property type="term" value="C:nucleus"/>
    <property type="evidence" value="ECO:0007669"/>
    <property type="project" value="UniProtKB-SubCell"/>
</dbReference>
<dbReference type="InterPro" id="IPR021858">
    <property type="entry name" value="Fun_TF"/>
</dbReference>
<feature type="region of interest" description="Disordered" evidence="3">
    <location>
        <begin position="63"/>
        <end position="86"/>
    </location>
</feature>